<keyword evidence="1" id="KW-1133">Transmembrane helix</keyword>
<keyword evidence="3" id="KW-1185">Reference proteome</keyword>
<organism evidence="2 3">
    <name type="scientific">Glomus cerebriforme</name>
    <dbReference type="NCBI Taxonomy" id="658196"/>
    <lineage>
        <taxon>Eukaryota</taxon>
        <taxon>Fungi</taxon>
        <taxon>Fungi incertae sedis</taxon>
        <taxon>Mucoromycota</taxon>
        <taxon>Glomeromycotina</taxon>
        <taxon>Glomeromycetes</taxon>
        <taxon>Glomerales</taxon>
        <taxon>Glomeraceae</taxon>
        <taxon>Glomus</taxon>
    </lineage>
</organism>
<dbReference type="AlphaFoldDB" id="A0A397SJ26"/>
<name>A0A397SJ26_9GLOM</name>
<proteinExistence type="predicted"/>
<evidence type="ECO:0000256" key="1">
    <source>
        <dbReference type="SAM" id="Phobius"/>
    </source>
</evidence>
<keyword evidence="1" id="KW-0472">Membrane</keyword>
<keyword evidence="1" id="KW-0812">Transmembrane</keyword>
<dbReference type="EMBL" id="QKYT01000477">
    <property type="protein sequence ID" value="RIA84646.1"/>
    <property type="molecule type" value="Genomic_DNA"/>
</dbReference>
<protein>
    <submittedName>
        <fullName evidence="2">Uncharacterized protein</fullName>
    </submittedName>
</protein>
<sequence>MVRLERSSNCEGPECGKELIMFGSCDVEVKLDVFDGPPGIVEKEKLWSEEVELYSSIDNSNLLKIADPYKIVRWEFRESSDSDSERSSHRDEIGILLDAVTQLWIEELQALKKSDSEVASITARGCKEDVFALRFLVNNVFKQSISTALTRPSCLENLTMTKGTDSVEHGGDNVCCEWFEEDSSALILFRYSFLCLIALIFLIHGFFLMATCAFWTAIQVLKERGRTEESTFEKDA</sequence>
<reference evidence="2 3" key="1">
    <citation type="submission" date="2018-06" db="EMBL/GenBank/DDBJ databases">
        <title>Comparative genomics reveals the genomic features of Rhizophagus irregularis, R. cerebriforme, R. diaphanum and Gigaspora rosea, and their symbiotic lifestyle signature.</title>
        <authorList>
            <person name="Morin E."/>
            <person name="San Clemente H."/>
            <person name="Chen E.C.H."/>
            <person name="De La Providencia I."/>
            <person name="Hainaut M."/>
            <person name="Kuo A."/>
            <person name="Kohler A."/>
            <person name="Murat C."/>
            <person name="Tang N."/>
            <person name="Roy S."/>
            <person name="Loubradou J."/>
            <person name="Henrissat B."/>
            <person name="Grigoriev I.V."/>
            <person name="Corradi N."/>
            <person name="Roux C."/>
            <person name="Martin F.M."/>
        </authorList>
    </citation>
    <scope>NUCLEOTIDE SEQUENCE [LARGE SCALE GENOMIC DNA]</scope>
    <source>
        <strain evidence="2 3">DAOM 227022</strain>
    </source>
</reference>
<feature type="transmembrane region" description="Helical" evidence="1">
    <location>
        <begin position="191"/>
        <end position="218"/>
    </location>
</feature>
<evidence type="ECO:0000313" key="2">
    <source>
        <dbReference type="EMBL" id="RIA84646.1"/>
    </source>
</evidence>
<dbReference type="Proteomes" id="UP000265703">
    <property type="component" value="Unassembled WGS sequence"/>
</dbReference>
<gene>
    <name evidence="2" type="ORF">C1645_831942</name>
</gene>
<accession>A0A397SJ26</accession>
<evidence type="ECO:0000313" key="3">
    <source>
        <dbReference type="Proteomes" id="UP000265703"/>
    </source>
</evidence>
<comment type="caution">
    <text evidence="2">The sequence shown here is derived from an EMBL/GenBank/DDBJ whole genome shotgun (WGS) entry which is preliminary data.</text>
</comment>